<sequence length="877" mass="97315">MRAVVRSSSDDIPDEEVNGLENPNILSEQANLNQQEAEDLEAAAYSKRSPLEKGPLLMSIPLQNVEEVTEVTGEEEQEPLTFAQQIALADDKVLFQARGNGKAEAWCSGAPRIPGSATTGGNSKGKAAEGASQQAGDKGKNKFQSKAPRSLPARETEAKKAAAGNKRKAPEGPAPTSKRDPKKPHRYRPGTLALREIRKYQKSTEPVVPGSRSVGSWQSSALDALLEASQDFTVGLFGDAIFCVAHGKRRTLQAKDLDLARRIRVIRDDDNNRMPLQREVEHGRSYDKREYYPDLPAGAERWKPPKQIEREEREARERERAAAQEAAQGGAETFKAAEERGKQAGEARQIDSAPPPEFFNVKIDVSATLAANAADLDGSSVYSQLYSAWRRAWQGELTPDGRVAIGVMVDFLEGPRRKAIRSAGGEDDGDRWRLRLRNIHELFLKGTARRGQGVLNGAPADSRWGAGQEGRTAFLEDAILYVLNARMEQEEWVSPPLHVIDWKTQRKQWSNEGLSEAAHQEMEVETVVAMLRKLPVFVLEGLGPYYSATQLKYATGTNSHVLTLYRFTRDAKRLGGRDREKGEPEFDGFELKGGLPLAGKADGRAAGPQPASGDWVRSRGTPRKAGETQASRRKEKRAQKSGSLEEEEADDGEGDNGERLESDYESEDDAKSVDLEADDDEMVPRFLNKKEGRDTYGPVPVRGLGDMGRGFWQDFEIPDELVMLQTNYNPELAEKFLARNNLWKASMVSRILPVVVQFNTPAEEVFFAEAVIRTAFPGLQDHGRSLHMQALQVANGAPLEATDHGTSEQLARIAWRRREERDTSETDNGLMLTEAEREWKRKRLEDQALLGERAEHEIAAAAIDYKPRGRRGGRVVV</sequence>
<dbReference type="GO" id="GO:0046982">
    <property type="term" value="F:protein heterodimerization activity"/>
    <property type="evidence" value="ECO:0007669"/>
    <property type="project" value="InterPro"/>
</dbReference>
<evidence type="ECO:0000256" key="2">
    <source>
        <dbReference type="SAM" id="MobiDB-lite"/>
    </source>
</evidence>
<feature type="compositionally biased region" description="Low complexity" evidence="2">
    <location>
        <begin position="323"/>
        <end position="332"/>
    </location>
</feature>
<dbReference type="STRING" id="105231.A0A1Y1II26"/>
<dbReference type="GO" id="GO:0000786">
    <property type="term" value="C:nucleosome"/>
    <property type="evidence" value="ECO:0007669"/>
    <property type="project" value="InterPro"/>
</dbReference>
<evidence type="ECO:0000313" key="5">
    <source>
        <dbReference type="Proteomes" id="UP000054558"/>
    </source>
</evidence>
<evidence type="ECO:0000256" key="1">
    <source>
        <dbReference type="ARBA" id="ARBA00010343"/>
    </source>
</evidence>
<feature type="compositionally biased region" description="Basic and acidic residues" evidence="2">
    <location>
        <begin position="300"/>
        <end position="322"/>
    </location>
</feature>
<feature type="domain" description="Core Histone H2A/H2B/H3" evidence="3">
    <location>
        <begin position="207"/>
        <end position="263"/>
    </location>
</feature>
<dbReference type="AlphaFoldDB" id="A0A1Y1II26"/>
<feature type="region of interest" description="Disordered" evidence="2">
    <location>
        <begin position="99"/>
        <end position="189"/>
    </location>
</feature>
<organism evidence="4 5">
    <name type="scientific">Klebsormidium nitens</name>
    <name type="common">Green alga</name>
    <name type="synonym">Ulothrix nitens</name>
    <dbReference type="NCBI Taxonomy" id="105231"/>
    <lineage>
        <taxon>Eukaryota</taxon>
        <taxon>Viridiplantae</taxon>
        <taxon>Streptophyta</taxon>
        <taxon>Klebsormidiophyceae</taxon>
        <taxon>Klebsormidiales</taxon>
        <taxon>Klebsormidiaceae</taxon>
        <taxon>Klebsormidium</taxon>
    </lineage>
</organism>
<gene>
    <name evidence="4" type="ORF">KFL_004920080</name>
</gene>
<evidence type="ECO:0000313" key="4">
    <source>
        <dbReference type="EMBL" id="GAQ89159.1"/>
    </source>
</evidence>
<comment type="similarity">
    <text evidence="1">Belongs to the histone H3 family.</text>
</comment>
<dbReference type="GO" id="GO:0005634">
    <property type="term" value="C:nucleus"/>
    <property type="evidence" value="ECO:0000318"/>
    <property type="project" value="GO_Central"/>
</dbReference>
<feature type="compositionally biased region" description="Acidic residues" evidence="2">
    <location>
        <begin position="644"/>
        <end position="655"/>
    </location>
</feature>
<protein>
    <submittedName>
        <fullName evidence="4">Histone H3</fullName>
    </submittedName>
</protein>
<proteinExistence type="inferred from homology"/>
<dbReference type="InterPro" id="IPR009072">
    <property type="entry name" value="Histone-fold"/>
</dbReference>
<dbReference type="Proteomes" id="UP000054558">
    <property type="component" value="Unassembled WGS sequence"/>
</dbReference>
<feature type="compositionally biased region" description="Basic and acidic residues" evidence="2">
    <location>
        <begin position="574"/>
        <end position="584"/>
    </location>
</feature>
<dbReference type="Gene3D" id="1.10.20.10">
    <property type="entry name" value="Histone, subunit A"/>
    <property type="match status" value="1"/>
</dbReference>
<evidence type="ECO:0000259" key="3">
    <source>
        <dbReference type="Pfam" id="PF00125"/>
    </source>
</evidence>
<dbReference type="InterPro" id="IPR000164">
    <property type="entry name" value="Histone_H3/CENP-A"/>
</dbReference>
<dbReference type="Pfam" id="PF00125">
    <property type="entry name" value="Histone"/>
    <property type="match status" value="1"/>
</dbReference>
<dbReference type="SUPFAM" id="SSF47113">
    <property type="entry name" value="Histone-fold"/>
    <property type="match status" value="1"/>
</dbReference>
<dbReference type="PANTHER" id="PTHR45810:SF1">
    <property type="entry name" value="HISTONE H3-LIKE CENTROMERIC PROTEIN A"/>
    <property type="match status" value="1"/>
</dbReference>
<dbReference type="GO" id="GO:0030527">
    <property type="term" value="F:structural constituent of chromatin"/>
    <property type="evidence" value="ECO:0007669"/>
    <property type="project" value="InterPro"/>
</dbReference>
<name>A0A1Y1II26_KLENI</name>
<dbReference type="GO" id="GO:0003677">
    <property type="term" value="F:DNA binding"/>
    <property type="evidence" value="ECO:0007669"/>
    <property type="project" value="InterPro"/>
</dbReference>
<dbReference type="InterPro" id="IPR007125">
    <property type="entry name" value="H2A/H2B/H3"/>
</dbReference>
<reference evidence="4 5" key="1">
    <citation type="journal article" date="2014" name="Nat. Commun.">
        <title>Klebsormidium flaccidum genome reveals primary factors for plant terrestrial adaptation.</title>
        <authorList>
            <person name="Hori K."/>
            <person name="Maruyama F."/>
            <person name="Fujisawa T."/>
            <person name="Togashi T."/>
            <person name="Yamamoto N."/>
            <person name="Seo M."/>
            <person name="Sato S."/>
            <person name="Yamada T."/>
            <person name="Mori H."/>
            <person name="Tajima N."/>
            <person name="Moriyama T."/>
            <person name="Ikeuchi M."/>
            <person name="Watanabe M."/>
            <person name="Wada H."/>
            <person name="Kobayashi K."/>
            <person name="Saito M."/>
            <person name="Masuda T."/>
            <person name="Sasaki-Sekimoto Y."/>
            <person name="Mashiguchi K."/>
            <person name="Awai K."/>
            <person name="Shimojima M."/>
            <person name="Masuda S."/>
            <person name="Iwai M."/>
            <person name="Nobusawa T."/>
            <person name="Narise T."/>
            <person name="Kondo S."/>
            <person name="Saito H."/>
            <person name="Sato R."/>
            <person name="Murakawa M."/>
            <person name="Ihara Y."/>
            <person name="Oshima-Yamada Y."/>
            <person name="Ohtaka K."/>
            <person name="Satoh M."/>
            <person name="Sonobe K."/>
            <person name="Ishii M."/>
            <person name="Ohtani R."/>
            <person name="Kanamori-Sato M."/>
            <person name="Honoki R."/>
            <person name="Miyazaki D."/>
            <person name="Mochizuki H."/>
            <person name="Umetsu J."/>
            <person name="Higashi K."/>
            <person name="Shibata D."/>
            <person name="Kamiya Y."/>
            <person name="Sato N."/>
            <person name="Nakamura Y."/>
            <person name="Tabata S."/>
            <person name="Ida S."/>
            <person name="Kurokawa K."/>
            <person name="Ohta H."/>
        </authorList>
    </citation>
    <scope>NUCLEOTIDE SEQUENCE [LARGE SCALE GENOMIC DNA]</scope>
    <source>
        <strain evidence="4 5">NIES-2285</strain>
    </source>
</reference>
<feature type="compositionally biased region" description="Basic and acidic residues" evidence="2">
    <location>
        <begin position="335"/>
        <end position="349"/>
    </location>
</feature>
<feature type="region of interest" description="Disordered" evidence="2">
    <location>
        <begin position="289"/>
        <end position="355"/>
    </location>
</feature>
<dbReference type="EMBL" id="DF237441">
    <property type="protein sequence ID" value="GAQ89159.1"/>
    <property type="molecule type" value="Genomic_DNA"/>
</dbReference>
<dbReference type="PANTHER" id="PTHR45810">
    <property type="entry name" value="HISTONE H3.2"/>
    <property type="match status" value="1"/>
</dbReference>
<keyword evidence="5" id="KW-1185">Reference proteome</keyword>
<feature type="region of interest" description="Disordered" evidence="2">
    <location>
        <begin position="574"/>
        <end position="683"/>
    </location>
</feature>
<accession>A0A1Y1II26</accession>
<dbReference type="SMART" id="SM00428">
    <property type="entry name" value="H3"/>
    <property type="match status" value="1"/>
</dbReference>